<accession>A0A1L8MMC7</accession>
<name>A0A1L8MMC7_9STRE</name>
<dbReference type="STRING" id="1856638.A9Q68_07570"/>
<organism evidence="1 2">
    <name type="scientific">Streptococcus bovimastitidis</name>
    <dbReference type="NCBI Taxonomy" id="1856638"/>
    <lineage>
        <taxon>Bacteria</taxon>
        <taxon>Bacillati</taxon>
        <taxon>Bacillota</taxon>
        <taxon>Bacilli</taxon>
        <taxon>Lactobacillales</taxon>
        <taxon>Streptococcaceae</taxon>
        <taxon>Streptococcus</taxon>
    </lineage>
</organism>
<dbReference type="Gene3D" id="3.30.1330.40">
    <property type="entry name" value="RutC-like"/>
    <property type="match status" value="1"/>
</dbReference>
<dbReference type="EMBL" id="LZDD01000002">
    <property type="protein sequence ID" value="OJF71835.1"/>
    <property type="molecule type" value="Genomic_DNA"/>
</dbReference>
<sequence length="128" mass="14539">MKSIRRYDVNEESAHTGLVEAGDYYFLNYCTGNIGHPIEEQINGAFDEMERRLGLVGLTLEAVVKMDCLFRDVWNVPVMEKVVKERFKGKYPARKSIQTEFAHYGGPEGLLFQVDGIAYSKPIQTTSN</sequence>
<evidence type="ECO:0000313" key="1">
    <source>
        <dbReference type="EMBL" id="OJF71835.1"/>
    </source>
</evidence>
<protein>
    <submittedName>
        <fullName evidence="1">Enamine deaminase RidA</fullName>
    </submittedName>
</protein>
<keyword evidence="2" id="KW-1185">Reference proteome</keyword>
<evidence type="ECO:0000313" key="2">
    <source>
        <dbReference type="Proteomes" id="UP000182015"/>
    </source>
</evidence>
<dbReference type="OrthoDB" id="9796680at2"/>
<dbReference type="InterPro" id="IPR035959">
    <property type="entry name" value="RutC-like_sf"/>
</dbReference>
<dbReference type="Proteomes" id="UP000182015">
    <property type="component" value="Unassembled WGS sequence"/>
</dbReference>
<dbReference type="AlphaFoldDB" id="A0A1L8MMC7"/>
<dbReference type="CDD" id="cd00448">
    <property type="entry name" value="YjgF_YER057c_UK114_family"/>
    <property type="match status" value="1"/>
</dbReference>
<comment type="caution">
    <text evidence="1">The sequence shown here is derived from an EMBL/GenBank/DDBJ whole genome shotgun (WGS) entry which is preliminary data.</text>
</comment>
<gene>
    <name evidence="1" type="ORF">A9Q68_07570</name>
</gene>
<dbReference type="RefSeq" id="WP_071794117.1">
    <property type="nucleotide sequence ID" value="NZ_LZDD01000002.1"/>
</dbReference>
<reference evidence="2" key="1">
    <citation type="submission" date="2016-06" db="EMBL/GenBank/DDBJ databases">
        <authorList>
            <person name="de Vries S.P.W."/>
            <person name="Hadjirin N.F."/>
            <person name="Lay E.M."/>
            <person name="Zadoks R.N."/>
            <person name="Peacock S.J."/>
            <person name="Parkhill J."/>
            <person name="Grant A.J."/>
            <person name="Mcdougall S."/>
            <person name="Holmes M.A."/>
        </authorList>
    </citation>
    <scope>NUCLEOTIDE SEQUENCE [LARGE SCALE GENOMIC DNA]</scope>
    <source>
        <strain evidence="2">NZ1587</strain>
    </source>
</reference>
<proteinExistence type="predicted"/>
<dbReference type="SUPFAM" id="SSF55298">
    <property type="entry name" value="YjgF-like"/>
    <property type="match status" value="1"/>
</dbReference>